<dbReference type="GO" id="GO:0000398">
    <property type="term" value="P:mRNA splicing, via spliceosome"/>
    <property type="evidence" value="ECO:0007669"/>
    <property type="project" value="InterPro"/>
</dbReference>
<feature type="compositionally biased region" description="Basic residues" evidence="2">
    <location>
        <begin position="1"/>
        <end position="10"/>
    </location>
</feature>
<dbReference type="HOGENOM" id="CLU_050402_1_1_1"/>
<dbReference type="PANTHER" id="PTHR12111">
    <property type="entry name" value="SPLICING FACTOR YJU2"/>
    <property type="match status" value="1"/>
</dbReference>
<evidence type="ECO:0000256" key="1">
    <source>
        <dbReference type="ARBA" id="ARBA00005595"/>
    </source>
</evidence>
<reference evidence="3 4" key="1">
    <citation type="submission" date="2014-04" db="EMBL/GenBank/DDBJ databases">
        <title>A new species of microsporidia sheds light on the evolution of extreme parasitism.</title>
        <authorList>
            <person name="Haag K.L."/>
            <person name="James T.Y."/>
            <person name="Larsson R."/>
            <person name="Schaer T.M."/>
            <person name="Refardt D."/>
            <person name="Pombert J.-F."/>
            <person name="Ebert D."/>
        </authorList>
    </citation>
    <scope>NUCLEOTIDE SEQUENCE [LARGE SCALE GENOMIC DNA]</scope>
    <source>
        <strain evidence="3 4">UGP3</strain>
        <tissue evidence="3">Spores</tissue>
    </source>
</reference>
<keyword evidence="4" id="KW-1185">Reference proteome</keyword>
<comment type="similarity">
    <text evidence="1">Belongs to the CWC16 family.</text>
</comment>
<dbReference type="AlphaFoldDB" id="A0A098VV48"/>
<evidence type="ECO:0008006" key="5">
    <source>
        <dbReference type="Google" id="ProtNLM"/>
    </source>
</evidence>
<comment type="caution">
    <text evidence="3">The sequence shown here is derived from an EMBL/GenBank/DDBJ whole genome shotgun (WGS) entry which is preliminary data.</text>
</comment>
<dbReference type="VEuPathDB" id="MicrosporidiaDB:DI09_131p10"/>
<dbReference type="Proteomes" id="UP000029725">
    <property type="component" value="Unassembled WGS sequence"/>
</dbReference>
<sequence>GSINKYKKSKTPTPARTGPKGDGSVTIRFEMPFNIWCGGCNAHIAMGVRFNAQKKKVGDYFTTPILSFRMKCAQCPNWFEIQTDPKETDYKVIEGARRKIETWVHQPGSTVLRPEEDVEVQKKRATNAFFRLEKSIEDENVALEAAPYLERLFNAQKSIWKDDYRSSQVVRQKFRSEKEDIEFQQKIDAELLKKISIGGLQLLPEHASDIEKALSTRFNASKNARPQNLATLLTQRRKNCKNGK</sequence>
<dbReference type="InterPro" id="IPR007590">
    <property type="entry name" value="Saf4/Yju2"/>
</dbReference>
<protein>
    <recommendedName>
        <fullName evidence="5">DUF572-domain-containing protein</fullName>
    </recommendedName>
</protein>
<dbReference type="GeneID" id="25258289"/>
<dbReference type="EMBL" id="JMKJ01000035">
    <property type="protein sequence ID" value="KGG52817.1"/>
    <property type="molecule type" value="Genomic_DNA"/>
</dbReference>
<evidence type="ECO:0000256" key="2">
    <source>
        <dbReference type="SAM" id="MobiDB-lite"/>
    </source>
</evidence>
<feature type="region of interest" description="Disordered" evidence="2">
    <location>
        <begin position="1"/>
        <end position="23"/>
    </location>
</feature>
<dbReference type="OrthoDB" id="360327at2759"/>
<evidence type="ECO:0000313" key="3">
    <source>
        <dbReference type="EMBL" id="KGG52817.1"/>
    </source>
</evidence>
<proteinExistence type="inferred from homology"/>
<dbReference type="GO" id="GO:0005684">
    <property type="term" value="C:U2-type spliceosomal complex"/>
    <property type="evidence" value="ECO:0007669"/>
    <property type="project" value="TreeGrafter"/>
</dbReference>
<name>A0A098VV48_9MICR</name>
<accession>A0A098VV48</accession>
<feature type="non-terminal residue" evidence="3">
    <location>
        <position position="1"/>
    </location>
</feature>
<dbReference type="PANTHER" id="PTHR12111:SF2">
    <property type="entry name" value="SPLICING FACTOR YJU2B-RELATED"/>
    <property type="match status" value="1"/>
</dbReference>
<dbReference type="RefSeq" id="XP_013239253.1">
    <property type="nucleotide sequence ID" value="XM_013383799.1"/>
</dbReference>
<dbReference type="GO" id="GO:0071014">
    <property type="term" value="C:post-mRNA release spliceosomal complex"/>
    <property type="evidence" value="ECO:0007669"/>
    <property type="project" value="TreeGrafter"/>
</dbReference>
<evidence type="ECO:0000313" key="4">
    <source>
        <dbReference type="Proteomes" id="UP000029725"/>
    </source>
</evidence>
<dbReference type="Pfam" id="PF04502">
    <property type="entry name" value="Saf4_Yju2"/>
    <property type="match status" value="1"/>
</dbReference>
<gene>
    <name evidence="3" type="ORF">DI09_131p10</name>
</gene>
<organism evidence="3 4">
    <name type="scientific">Mitosporidium daphniae</name>
    <dbReference type="NCBI Taxonomy" id="1485682"/>
    <lineage>
        <taxon>Eukaryota</taxon>
        <taxon>Fungi</taxon>
        <taxon>Fungi incertae sedis</taxon>
        <taxon>Microsporidia</taxon>
        <taxon>Mitosporidium</taxon>
    </lineage>
</organism>